<comment type="subcellular location">
    <subcellularLocation>
        <location evidence="1">Nucleus</location>
    </subcellularLocation>
</comment>
<reference evidence="9 10" key="1">
    <citation type="journal article" date="2024" name="Commun. Biol.">
        <title>Comparative genomic analysis of thermophilic fungi reveals convergent evolutionary adaptations and gene losses.</title>
        <authorList>
            <person name="Steindorff A.S."/>
            <person name="Aguilar-Pontes M.V."/>
            <person name="Robinson A.J."/>
            <person name="Andreopoulos B."/>
            <person name="LaButti K."/>
            <person name="Kuo A."/>
            <person name="Mondo S."/>
            <person name="Riley R."/>
            <person name="Otillar R."/>
            <person name="Haridas S."/>
            <person name="Lipzen A."/>
            <person name="Grimwood J."/>
            <person name="Schmutz J."/>
            <person name="Clum A."/>
            <person name="Reid I.D."/>
            <person name="Moisan M.C."/>
            <person name="Butler G."/>
            <person name="Nguyen T.T.M."/>
            <person name="Dewar K."/>
            <person name="Conant G."/>
            <person name="Drula E."/>
            <person name="Henrissat B."/>
            <person name="Hansel C."/>
            <person name="Singer S."/>
            <person name="Hutchinson M.I."/>
            <person name="de Vries R.P."/>
            <person name="Natvig D.O."/>
            <person name="Powell A.J."/>
            <person name="Tsang A."/>
            <person name="Grigoriev I.V."/>
        </authorList>
    </citation>
    <scope>NUCLEOTIDE SEQUENCE [LARGE SCALE GENOMIC DNA]</scope>
    <source>
        <strain evidence="9 10">CBS 620.91</strain>
    </source>
</reference>
<dbReference type="PROSITE" id="PS00463">
    <property type="entry name" value="ZN2_CY6_FUNGAL_1"/>
    <property type="match status" value="1"/>
</dbReference>
<dbReference type="Gene3D" id="4.10.240.10">
    <property type="entry name" value="Zn(2)-C6 fungal-type DNA-binding domain"/>
    <property type="match status" value="1"/>
</dbReference>
<organism evidence="9 10">
    <name type="scientific">Humicola insolens</name>
    <name type="common">Soft-rot fungus</name>
    <dbReference type="NCBI Taxonomy" id="85995"/>
    <lineage>
        <taxon>Eukaryota</taxon>
        <taxon>Fungi</taxon>
        <taxon>Dikarya</taxon>
        <taxon>Ascomycota</taxon>
        <taxon>Pezizomycotina</taxon>
        <taxon>Sordariomycetes</taxon>
        <taxon>Sordariomycetidae</taxon>
        <taxon>Sordariales</taxon>
        <taxon>Chaetomiaceae</taxon>
        <taxon>Mycothermus</taxon>
    </lineage>
</organism>
<dbReference type="Pfam" id="PF11951">
    <property type="entry name" value="Fungal_trans_2"/>
    <property type="match status" value="1"/>
</dbReference>
<protein>
    <recommendedName>
        <fullName evidence="8">Zn(2)-C6 fungal-type domain-containing protein</fullName>
    </recommendedName>
</protein>
<dbReference type="InterPro" id="IPR001138">
    <property type="entry name" value="Zn2Cys6_DnaBD"/>
</dbReference>
<feature type="compositionally biased region" description="Low complexity" evidence="7">
    <location>
        <begin position="156"/>
        <end position="173"/>
    </location>
</feature>
<evidence type="ECO:0000256" key="5">
    <source>
        <dbReference type="ARBA" id="ARBA00023163"/>
    </source>
</evidence>
<keyword evidence="5" id="KW-0804">Transcription</keyword>
<dbReference type="CDD" id="cd00067">
    <property type="entry name" value="GAL4"/>
    <property type="match status" value="1"/>
</dbReference>
<evidence type="ECO:0000256" key="2">
    <source>
        <dbReference type="ARBA" id="ARBA00022833"/>
    </source>
</evidence>
<sequence>MNSGRRARSHSRPPRSGARPRSQSIAVPSRTSPSPAPGKSKRVRTGCLTCRERHLKCDEAVPECNNCQKSNRECRRGIRLNFLTIQVSDPPRLPSTADWSFQILDESRSIAAEYEGGLGRYPGAAASSASTGDASPIVGQTAPERSRTAGIFLPDAGSSSQGAGGQVQVSHGGKPPPPGPLDGGDPGLTHTNVIYSSLTVSNWRPGPLPPPRFGTPSGPMTPSSENMTGERDYLNADDDIHLMQVFVDDVAIWMDALDKDKHFTNTVPYMALKFPMVFNALLACGAQHLALTGAGDSDRADYYYGLASSQLQRSQHDRDRDLTECALTAVVLNAYDIMNDKPAQRMQHIASTRALLMECGWDASSGGLGAACFWVNVGMEVLSCLSFGWPTAWDPDQWGLDLEFASLGAASRSGSRSVIGSDEAWRAARGDSQTRAVLPGALSDGADLGNEELWVHRIFYIMAKIANFRANTPQFQEPSPHDEQVRLQTRYSEWRRLQNMCHSWNLNCPRSMRPYGYSPGPSAQSLFPNVWLIKPAAKLGRLFYHTSMAILAQTHPLASSSNPTSANDRDTRENRASMLHHAHHVCGIVAHARPDRDRDRGVVLMAVRCLAMYNSLTV</sequence>
<evidence type="ECO:0000256" key="3">
    <source>
        <dbReference type="ARBA" id="ARBA00023015"/>
    </source>
</evidence>
<feature type="compositionally biased region" description="Polar residues" evidence="7">
    <location>
        <begin position="23"/>
        <end position="33"/>
    </location>
</feature>
<proteinExistence type="predicted"/>
<dbReference type="PANTHER" id="PTHR37534:SF40">
    <property type="entry name" value="ZN(2)-C6 FUNGAL-TYPE DOMAIN-CONTAINING PROTEIN"/>
    <property type="match status" value="1"/>
</dbReference>
<dbReference type="SMART" id="SM00066">
    <property type="entry name" value="GAL4"/>
    <property type="match status" value="1"/>
</dbReference>
<feature type="domain" description="Zn(2)-C6 fungal-type" evidence="8">
    <location>
        <begin position="46"/>
        <end position="76"/>
    </location>
</feature>
<dbReference type="CDD" id="cd12148">
    <property type="entry name" value="fungal_TF_MHR"/>
    <property type="match status" value="1"/>
</dbReference>
<dbReference type="PANTHER" id="PTHR37534">
    <property type="entry name" value="TRANSCRIPTIONAL ACTIVATOR PROTEIN UGA3"/>
    <property type="match status" value="1"/>
</dbReference>
<evidence type="ECO:0000256" key="1">
    <source>
        <dbReference type="ARBA" id="ARBA00004123"/>
    </source>
</evidence>
<evidence type="ECO:0000259" key="8">
    <source>
        <dbReference type="PROSITE" id="PS50048"/>
    </source>
</evidence>
<dbReference type="SUPFAM" id="SSF57701">
    <property type="entry name" value="Zn2/Cys6 DNA-binding domain"/>
    <property type="match status" value="1"/>
</dbReference>
<keyword evidence="10" id="KW-1185">Reference proteome</keyword>
<dbReference type="EMBL" id="JAZGSY010000395">
    <property type="protein sequence ID" value="KAL1836568.1"/>
    <property type="molecule type" value="Genomic_DNA"/>
</dbReference>
<evidence type="ECO:0000313" key="10">
    <source>
        <dbReference type="Proteomes" id="UP001583172"/>
    </source>
</evidence>
<dbReference type="Pfam" id="PF00172">
    <property type="entry name" value="Zn_clus"/>
    <property type="match status" value="1"/>
</dbReference>
<keyword evidence="2" id="KW-0862">Zinc</keyword>
<dbReference type="InterPro" id="IPR036864">
    <property type="entry name" value="Zn2-C6_fun-type_DNA-bd_sf"/>
</dbReference>
<comment type="caution">
    <text evidence="9">The sequence shown here is derived from an EMBL/GenBank/DDBJ whole genome shotgun (WGS) entry which is preliminary data.</text>
</comment>
<keyword evidence="4" id="KW-0238">DNA-binding</keyword>
<dbReference type="PROSITE" id="PS50048">
    <property type="entry name" value="ZN2_CY6_FUNGAL_2"/>
    <property type="match status" value="1"/>
</dbReference>
<evidence type="ECO:0000256" key="7">
    <source>
        <dbReference type="SAM" id="MobiDB-lite"/>
    </source>
</evidence>
<gene>
    <name evidence="9" type="ORF">VTJ49DRAFT_4908</name>
</gene>
<feature type="compositionally biased region" description="Basic residues" evidence="7">
    <location>
        <begin position="1"/>
        <end position="13"/>
    </location>
</feature>
<evidence type="ECO:0000256" key="6">
    <source>
        <dbReference type="ARBA" id="ARBA00023242"/>
    </source>
</evidence>
<keyword evidence="3" id="KW-0805">Transcription regulation</keyword>
<keyword evidence="6" id="KW-0539">Nucleus</keyword>
<dbReference type="InterPro" id="IPR021858">
    <property type="entry name" value="Fun_TF"/>
</dbReference>
<name>A0ABR3V5H4_HUMIN</name>
<feature type="region of interest" description="Disordered" evidence="7">
    <location>
        <begin position="150"/>
        <end position="188"/>
    </location>
</feature>
<feature type="region of interest" description="Disordered" evidence="7">
    <location>
        <begin position="1"/>
        <end position="43"/>
    </location>
</feature>
<evidence type="ECO:0000313" key="9">
    <source>
        <dbReference type="EMBL" id="KAL1836568.1"/>
    </source>
</evidence>
<accession>A0ABR3V5H4</accession>
<evidence type="ECO:0000256" key="4">
    <source>
        <dbReference type="ARBA" id="ARBA00023125"/>
    </source>
</evidence>
<dbReference type="Proteomes" id="UP001583172">
    <property type="component" value="Unassembled WGS sequence"/>
</dbReference>